<comment type="caution">
    <text evidence="1">The sequence shown here is derived from an EMBL/GenBank/DDBJ whole genome shotgun (WGS) entry which is preliminary data.</text>
</comment>
<name>A0A5S4FLN3_9ACTN</name>
<dbReference type="RefSeq" id="WP_138666708.1">
    <property type="nucleotide sequence ID" value="NZ_VCKY01000041.1"/>
</dbReference>
<organism evidence="1 2">
    <name type="scientific">Nonomuraea turkmeniaca</name>
    <dbReference type="NCBI Taxonomy" id="103838"/>
    <lineage>
        <taxon>Bacteria</taxon>
        <taxon>Bacillati</taxon>
        <taxon>Actinomycetota</taxon>
        <taxon>Actinomycetes</taxon>
        <taxon>Streptosporangiales</taxon>
        <taxon>Streptosporangiaceae</taxon>
        <taxon>Nonomuraea</taxon>
    </lineage>
</organism>
<dbReference type="EMBL" id="VCKY01000041">
    <property type="protein sequence ID" value="TMR21555.1"/>
    <property type="molecule type" value="Genomic_DNA"/>
</dbReference>
<accession>A0A5S4FLN3</accession>
<dbReference type="AlphaFoldDB" id="A0A5S4FLN3"/>
<proteinExistence type="predicted"/>
<keyword evidence="2" id="KW-1185">Reference proteome</keyword>
<evidence type="ECO:0000313" key="1">
    <source>
        <dbReference type="EMBL" id="TMR21555.1"/>
    </source>
</evidence>
<protein>
    <submittedName>
        <fullName evidence="1">Uncharacterized protein</fullName>
    </submittedName>
</protein>
<sequence length="75" mass="7869">MSGGSAFAVTGAVQMAATDDDNRKIVLICGDNPVLAHGDVEQEDVKIIDVDLHNGLIAGVLGTTSSDDNRKCEFH</sequence>
<evidence type="ECO:0000313" key="2">
    <source>
        <dbReference type="Proteomes" id="UP000309128"/>
    </source>
</evidence>
<gene>
    <name evidence="1" type="ORF">ETD86_14710</name>
</gene>
<dbReference type="Proteomes" id="UP000309128">
    <property type="component" value="Unassembled WGS sequence"/>
</dbReference>
<reference evidence="1 2" key="1">
    <citation type="submission" date="2019-05" db="EMBL/GenBank/DDBJ databases">
        <title>Draft genome sequence of Nonomuraea turkmeniaca DSM 43926.</title>
        <authorList>
            <person name="Saricaoglu S."/>
            <person name="Isik K."/>
        </authorList>
    </citation>
    <scope>NUCLEOTIDE SEQUENCE [LARGE SCALE GENOMIC DNA]</scope>
    <source>
        <strain evidence="1 2">DSM 43926</strain>
    </source>
</reference>